<accession>A0ABW1NHZ0</accession>
<dbReference type="Pfam" id="PF01609">
    <property type="entry name" value="DDE_Tnp_1"/>
    <property type="match status" value="1"/>
</dbReference>
<comment type="caution">
    <text evidence="3">The sequence shown here is derived from an EMBL/GenBank/DDBJ whole genome shotgun (WGS) entry which is preliminary data.</text>
</comment>
<dbReference type="InterPro" id="IPR012337">
    <property type="entry name" value="RNaseH-like_sf"/>
</dbReference>
<feature type="region of interest" description="Disordered" evidence="1">
    <location>
        <begin position="324"/>
        <end position="366"/>
    </location>
</feature>
<feature type="compositionally biased region" description="Pro residues" evidence="1">
    <location>
        <begin position="327"/>
        <end position="337"/>
    </location>
</feature>
<proteinExistence type="predicted"/>
<dbReference type="InterPro" id="IPR002559">
    <property type="entry name" value="Transposase_11"/>
</dbReference>
<protein>
    <submittedName>
        <fullName evidence="3">Transposase</fullName>
    </submittedName>
</protein>
<evidence type="ECO:0000256" key="1">
    <source>
        <dbReference type="SAM" id="MobiDB-lite"/>
    </source>
</evidence>
<feature type="compositionally biased region" description="Basic and acidic residues" evidence="1">
    <location>
        <begin position="338"/>
        <end position="366"/>
    </location>
</feature>
<organism evidence="3 4">
    <name type="scientific">Sphaerisporangium aureirubrum</name>
    <dbReference type="NCBI Taxonomy" id="1544736"/>
    <lineage>
        <taxon>Bacteria</taxon>
        <taxon>Bacillati</taxon>
        <taxon>Actinomycetota</taxon>
        <taxon>Actinomycetes</taxon>
        <taxon>Streptosporangiales</taxon>
        <taxon>Streptosporangiaceae</taxon>
        <taxon>Sphaerisporangium</taxon>
    </lineage>
</organism>
<reference evidence="4" key="1">
    <citation type="journal article" date="2019" name="Int. J. Syst. Evol. Microbiol.">
        <title>The Global Catalogue of Microorganisms (GCM) 10K type strain sequencing project: providing services to taxonomists for standard genome sequencing and annotation.</title>
        <authorList>
            <consortium name="The Broad Institute Genomics Platform"/>
            <consortium name="The Broad Institute Genome Sequencing Center for Infectious Disease"/>
            <person name="Wu L."/>
            <person name="Ma J."/>
        </authorList>
    </citation>
    <scope>NUCLEOTIDE SEQUENCE [LARGE SCALE GENOMIC DNA]</scope>
    <source>
        <strain evidence="4">JCM 30346</strain>
    </source>
</reference>
<dbReference type="SUPFAM" id="SSF53098">
    <property type="entry name" value="Ribonuclease H-like"/>
    <property type="match status" value="1"/>
</dbReference>
<dbReference type="Proteomes" id="UP001596137">
    <property type="component" value="Unassembled WGS sequence"/>
</dbReference>
<name>A0ABW1NHZ0_9ACTN</name>
<sequence>MLAHGRLRRLLLCEGARLGAQPVLAGEDQVSAGLGRISHRAGDDAGRDRTRGLLGAVFGPATCGETSYAARLMHLLPDQMLLADRAFGGTDFLTAVAASGAQFLVRIKASRRPPVLTRLPDGSFLSVIGAVKVRIIDAGLTVTCADGSRIAGRYRLATTLLGPVADPAPALIALYHERWEIESAYFALRHTLLGGRVLRSGDRFGVEQELWALLTLYQALRMAMVEAAASRPGTDPDRACFTTAVQGARDQVILASNVLWEPADGPVAVIGRAILGDLLPARRHRVSIRKVKSPISRYHARPCDDDRPLTSQNITSLAIVVHEGQTVPPPRPTPEPPHPAEHEHEHQEQEQEPPEEVRPHLDRKEHVLALLRADPCRI</sequence>
<evidence type="ECO:0000259" key="2">
    <source>
        <dbReference type="Pfam" id="PF01609"/>
    </source>
</evidence>
<dbReference type="RefSeq" id="WP_380754191.1">
    <property type="nucleotide sequence ID" value="NZ_JBHSRF010000023.1"/>
</dbReference>
<gene>
    <name evidence="3" type="ORF">ACFP1K_17645</name>
</gene>
<evidence type="ECO:0000313" key="3">
    <source>
        <dbReference type="EMBL" id="MFC6082999.1"/>
    </source>
</evidence>
<dbReference type="EMBL" id="JBHSRF010000023">
    <property type="protein sequence ID" value="MFC6082999.1"/>
    <property type="molecule type" value="Genomic_DNA"/>
</dbReference>
<feature type="domain" description="Transposase IS4-like" evidence="2">
    <location>
        <begin position="50"/>
        <end position="217"/>
    </location>
</feature>
<evidence type="ECO:0000313" key="4">
    <source>
        <dbReference type="Proteomes" id="UP001596137"/>
    </source>
</evidence>
<keyword evidence="4" id="KW-1185">Reference proteome</keyword>